<keyword evidence="4 7" id="KW-0067">ATP-binding</keyword>
<evidence type="ECO:0000259" key="6">
    <source>
        <dbReference type="Pfam" id="PF13087"/>
    </source>
</evidence>
<evidence type="ECO:0000313" key="8">
    <source>
        <dbReference type="Proteomes" id="UP001236415"/>
    </source>
</evidence>
<evidence type="ECO:0000256" key="3">
    <source>
        <dbReference type="ARBA" id="ARBA00022806"/>
    </source>
</evidence>
<sequence>MEITKRVLKTWHLVEALVPSEVPGKGETVNKSYFTDNKNRNRTRFINLSETPWKKDLVKNHEYQIQFRYYLGCFEHHKLVSFIREAFMNQDEIVNKDHKTLFSFSFLVDDQGNYIKESIFVPFLMYVIQFLAKNSELKYEDLLTPFQSKLKLFEEQAQTIFMNGVTEEAILLIQQEFEQFFHRFEDNSLQYVEIEVMKVGRISNQKNFNSFYISDLELIIKKGENEALRQFVEGVAIEHRLDIDENQEYIEDILQPIHLPHGRWPSPVEHRLSLMQQVAVNQIINSNQKISSVNGPPGTGKTTLFKDIFADIVVQRAEKIAQLETPSQAFTKVKSINLNGRFYPIYLLDSSITEYSMVVASSNNGAVENISKDLPKRNEVIRSSSDKSKFNHYEESYAVEAEDLSMYKVAAMDLLGSNDEAWGLFSGALGKSDNISAYAWSLFRKKEDGTDFLQQLEQDSKQVDTKSWENAVKEFEDTLNSVKNKKESLQKFHDEYKSMKSSIVLLRELEEQYPELNQQLMDLGSEKFHLEQQKQLTEQQIQSLPKLSLLQRVLGKKNTKKIELDNELYDIITRLKEEGNKFYIKKAEVEKSKKRIEELKERESAFAKQLDDYKKQGLILPDEDYWSNTQQAYEFRQLNTIWLTDELNFERGLLFLKAMKIHKMMLAFNYNAIKSTLRLLINRANLDLNNEEHREYLKNMWQTVHLITPLVSTTFASFSSMYKGIEKDFIHYLFIDEAGQASPQQSAGAIWRSKNVVVVGDPIQIEPVITLDQTILGDIKKYFNVSERYIGMGSSVQTIADTANRYGLTSSNGQWIGIPLWVHRRCLNPMFTVANEIAYDNKMVLGKEGRGKSIWYDCKGSANNRQFVEEQGELVADHIITLWKKNAGPPNVYIISPFTAVKDGIKRILRVKLKKLGISKEVLNDWLRNSVGTVHTFQGKEADLVYLVTGTDENSDGAANWSCSKPNLLNVAVTRAKKEFYVIGDYQRFSKKPYYSSIVENVDEVKSGSGLAVNAQ</sequence>
<dbReference type="Gene3D" id="3.40.50.300">
    <property type="entry name" value="P-loop containing nucleotide triphosphate hydrolases"/>
    <property type="match status" value="3"/>
</dbReference>
<keyword evidence="8" id="KW-1185">Reference proteome</keyword>
<reference evidence="7 8" key="1">
    <citation type="submission" date="2023-06" db="EMBL/GenBank/DDBJ databases">
        <title>Paenibacillus polygonum sp. nov., an endophytic bacterium, isolated from Polygonum lapathifolium L. in Nanji Wetland National Nature Reserve, South of Poyang Lake, Jiangxi Province, China.</title>
        <authorList>
            <person name="Yu Z."/>
        </authorList>
    </citation>
    <scope>NUCLEOTIDE SEQUENCE [LARGE SCALE GENOMIC DNA]</scope>
    <source>
        <strain evidence="7 8">C31</strain>
    </source>
</reference>
<evidence type="ECO:0000256" key="5">
    <source>
        <dbReference type="SAM" id="Coils"/>
    </source>
</evidence>
<evidence type="ECO:0000313" key="7">
    <source>
        <dbReference type="EMBL" id="WIV17320.1"/>
    </source>
</evidence>
<keyword evidence="1" id="KW-0547">Nucleotide-binding</keyword>
<feature type="coiled-coil region" evidence="5">
    <location>
        <begin position="465"/>
        <end position="526"/>
    </location>
</feature>
<dbReference type="Pfam" id="PF13087">
    <property type="entry name" value="AAA_12"/>
    <property type="match status" value="1"/>
</dbReference>
<gene>
    <name evidence="7" type="ORF">QPK24_12825</name>
</gene>
<dbReference type="InterPro" id="IPR041679">
    <property type="entry name" value="DNA2/NAM7-like_C"/>
</dbReference>
<feature type="coiled-coil region" evidence="5">
    <location>
        <begin position="589"/>
        <end position="616"/>
    </location>
</feature>
<evidence type="ECO:0000256" key="4">
    <source>
        <dbReference type="ARBA" id="ARBA00022840"/>
    </source>
</evidence>
<protein>
    <submittedName>
        <fullName evidence="7">ATP-binding protein</fullName>
    </submittedName>
</protein>
<keyword evidence="2" id="KW-0378">Hydrolase</keyword>
<organism evidence="7 8">
    <name type="scientific">Paenibacillus polygoni</name>
    <dbReference type="NCBI Taxonomy" id="3050112"/>
    <lineage>
        <taxon>Bacteria</taxon>
        <taxon>Bacillati</taxon>
        <taxon>Bacillota</taxon>
        <taxon>Bacilli</taxon>
        <taxon>Bacillales</taxon>
        <taxon>Paenibacillaceae</taxon>
        <taxon>Paenibacillus</taxon>
    </lineage>
</organism>
<evidence type="ECO:0000256" key="2">
    <source>
        <dbReference type="ARBA" id="ARBA00022801"/>
    </source>
</evidence>
<dbReference type="Proteomes" id="UP001236415">
    <property type="component" value="Chromosome"/>
</dbReference>
<accession>A0ABY8X254</accession>
<dbReference type="InterPro" id="IPR027417">
    <property type="entry name" value="P-loop_NTPase"/>
</dbReference>
<evidence type="ECO:0000256" key="1">
    <source>
        <dbReference type="ARBA" id="ARBA00022741"/>
    </source>
</evidence>
<dbReference type="InterPro" id="IPR050534">
    <property type="entry name" value="Coronavir_polyprotein_1ab"/>
</dbReference>
<dbReference type="GO" id="GO:0005524">
    <property type="term" value="F:ATP binding"/>
    <property type="evidence" value="ECO:0007669"/>
    <property type="project" value="UniProtKB-KW"/>
</dbReference>
<dbReference type="EMBL" id="CP127162">
    <property type="protein sequence ID" value="WIV17320.1"/>
    <property type="molecule type" value="Genomic_DNA"/>
</dbReference>
<keyword evidence="3" id="KW-0347">Helicase</keyword>
<dbReference type="PANTHER" id="PTHR43788:SF8">
    <property type="entry name" value="DNA-BINDING PROTEIN SMUBP-2"/>
    <property type="match status" value="1"/>
</dbReference>
<feature type="domain" description="DNA2/NAM7 helicase-like C-terminal" evidence="6">
    <location>
        <begin position="861"/>
        <end position="986"/>
    </location>
</feature>
<dbReference type="PANTHER" id="PTHR43788">
    <property type="entry name" value="DNA2/NAM7 HELICASE FAMILY MEMBER"/>
    <property type="match status" value="1"/>
</dbReference>
<proteinExistence type="predicted"/>
<dbReference type="SUPFAM" id="SSF52540">
    <property type="entry name" value="P-loop containing nucleoside triphosphate hydrolases"/>
    <property type="match status" value="1"/>
</dbReference>
<name>A0ABY8X254_9BACL</name>
<keyword evidence="5" id="KW-0175">Coiled coil</keyword>
<dbReference type="RefSeq" id="WP_285741601.1">
    <property type="nucleotide sequence ID" value="NZ_CP127162.1"/>
</dbReference>